<protein>
    <recommendedName>
        <fullName evidence="1">PAS fold-3 domain-containing protein</fullName>
    </recommendedName>
</protein>
<sequence>MAATVSSSTSALVAAGVVGEWMIDAVDRTVTLDTAGARFIYDNEELGGVPLPILEGVEVVHEDDRAAALSRCWKILATGGPTLSEVRVTSKGGTYRWAEFRGYFAWDERGRMTGRGLILDTTDYHQPTAHFPAPASQRADDHGLVREDPLAEAAALGIEVRTALGRSGHGALRLAADLLLFEINTALAARTTVSGKPGPTRK</sequence>
<proteinExistence type="predicted"/>
<reference evidence="2 3" key="1">
    <citation type="submission" date="2023-07" db="EMBL/GenBank/DDBJ databases">
        <title>Genomic Encyclopedia of Type Strains, Phase IV (KMG-IV): sequencing the most valuable type-strain genomes for metagenomic binning, comparative biology and taxonomic classification.</title>
        <authorList>
            <person name="Goeker M."/>
        </authorList>
    </citation>
    <scope>NUCLEOTIDE SEQUENCE [LARGE SCALE GENOMIC DNA]</scope>
    <source>
        <strain evidence="2 3">DSM 19013</strain>
    </source>
</reference>
<feature type="domain" description="PAS fold-3" evidence="1">
    <location>
        <begin position="57"/>
        <end position="112"/>
    </location>
</feature>
<dbReference type="InterPro" id="IPR035965">
    <property type="entry name" value="PAS-like_dom_sf"/>
</dbReference>
<evidence type="ECO:0000313" key="2">
    <source>
        <dbReference type="EMBL" id="MDQ0446268.1"/>
    </source>
</evidence>
<dbReference type="Pfam" id="PF08447">
    <property type="entry name" value="PAS_3"/>
    <property type="match status" value="1"/>
</dbReference>
<name>A0ABU0HVA6_9HYPH</name>
<dbReference type="Gene3D" id="3.30.450.20">
    <property type="entry name" value="PAS domain"/>
    <property type="match status" value="1"/>
</dbReference>
<dbReference type="CDD" id="cd00130">
    <property type="entry name" value="PAS"/>
    <property type="match status" value="1"/>
</dbReference>
<dbReference type="InterPro" id="IPR013655">
    <property type="entry name" value="PAS_fold_3"/>
</dbReference>
<dbReference type="SUPFAM" id="SSF55785">
    <property type="entry name" value="PYP-like sensor domain (PAS domain)"/>
    <property type="match status" value="1"/>
</dbReference>
<keyword evidence="3" id="KW-1185">Reference proteome</keyword>
<organism evidence="2 3">
    <name type="scientific">Methylobacterium aerolatum</name>
    <dbReference type="NCBI Taxonomy" id="418708"/>
    <lineage>
        <taxon>Bacteria</taxon>
        <taxon>Pseudomonadati</taxon>
        <taxon>Pseudomonadota</taxon>
        <taxon>Alphaproteobacteria</taxon>
        <taxon>Hyphomicrobiales</taxon>
        <taxon>Methylobacteriaceae</taxon>
        <taxon>Methylobacterium</taxon>
    </lineage>
</organism>
<dbReference type="InterPro" id="IPR000014">
    <property type="entry name" value="PAS"/>
</dbReference>
<evidence type="ECO:0000259" key="1">
    <source>
        <dbReference type="Pfam" id="PF08447"/>
    </source>
</evidence>
<evidence type="ECO:0000313" key="3">
    <source>
        <dbReference type="Proteomes" id="UP001231124"/>
    </source>
</evidence>
<comment type="caution">
    <text evidence="2">The sequence shown here is derived from an EMBL/GenBank/DDBJ whole genome shotgun (WGS) entry which is preliminary data.</text>
</comment>
<gene>
    <name evidence="2" type="ORF">QO012_000757</name>
</gene>
<dbReference type="EMBL" id="JAUSVP010000002">
    <property type="protein sequence ID" value="MDQ0446268.1"/>
    <property type="molecule type" value="Genomic_DNA"/>
</dbReference>
<accession>A0ABU0HVA6</accession>
<dbReference type="RefSeq" id="WP_238204277.1">
    <property type="nucleotide sequence ID" value="NZ_BPQE01000017.1"/>
</dbReference>
<dbReference type="Proteomes" id="UP001231124">
    <property type="component" value="Unassembled WGS sequence"/>
</dbReference>